<dbReference type="GO" id="GO:0005524">
    <property type="term" value="F:ATP binding"/>
    <property type="evidence" value="ECO:0007669"/>
    <property type="project" value="UniProtKB-KW"/>
</dbReference>
<dbReference type="SUPFAM" id="SSF140931">
    <property type="entry name" value="Fic-like"/>
    <property type="match status" value="1"/>
</dbReference>
<dbReference type="AlphaFoldDB" id="A0A1H5CHY0"/>
<dbReference type="InterPro" id="IPR036597">
    <property type="entry name" value="Fido-like_dom_sf"/>
</dbReference>
<protein>
    <submittedName>
        <fullName evidence="4">Fic family protein</fullName>
    </submittedName>
</protein>
<dbReference type="Proteomes" id="UP000183407">
    <property type="component" value="Unassembled WGS sequence"/>
</dbReference>
<keyword evidence="2" id="KW-0067">ATP-binding</keyword>
<evidence type="ECO:0000313" key="5">
    <source>
        <dbReference type="Proteomes" id="UP000183407"/>
    </source>
</evidence>
<evidence type="ECO:0000256" key="1">
    <source>
        <dbReference type="PIRSR" id="PIRSR640198-1"/>
    </source>
</evidence>
<dbReference type="OrthoDB" id="9813719at2"/>
<organism evidence="4 5">
    <name type="scientific">Rhodococcus jostii</name>
    <dbReference type="NCBI Taxonomy" id="132919"/>
    <lineage>
        <taxon>Bacteria</taxon>
        <taxon>Bacillati</taxon>
        <taxon>Actinomycetota</taxon>
        <taxon>Actinomycetes</taxon>
        <taxon>Mycobacteriales</taxon>
        <taxon>Nocardiaceae</taxon>
        <taxon>Rhodococcus</taxon>
    </lineage>
</organism>
<dbReference type="PANTHER" id="PTHR13504:SF38">
    <property type="entry name" value="FIDO DOMAIN-CONTAINING PROTEIN"/>
    <property type="match status" value="1"/>
</dbReference>
<proteinExistence type="predicted"/>
<gene>
    <name evidence="4" type="ORF">SAMN04490220_5132</name>
</gene>
<name>A0A1H5CHY0_RHOJO</name>
<evidence type="ECO:0000256" key="2">
    <source>
        <dbReference type="PIRSR" id="PIRSR640198-2"/>
    </source>
</evidence>
<feature type="domain" description="Fido" evidence="3">
    <location>
        <begin position="138"/>
        <end position="289"/>
    </location>
</feature>
<dbReference type="EMBL" id="FNTL01000004">
    <property type="protein sequence ID" value="SED66302.1"/>
    <property type="molecule type" value="Genomic_DNA"/>
</dbReference>
<sequence length="433" mass="46766">MAELRESYWDADPSSGLIARDRRGGRYTAYIPDLICTRPLILSSELSTKAAAAERAIRKLGSGPGAKGLEGISRLLLRSEAIASSMIEGIAPSPQQVALAELAQDEEVRGFGDHARLVANNITVLRRASQELVETEFVTTEDVTALHSALLPGERHRGLREVQNWIGGSNRNPLEAEFVPPPAPEVEPLIADLVSYLNGSLHGPLIQAGIVHAQFETIHPFTDGNGRVGRAVIHTVLARRGLTPGAILPVSLVLATLTHRYVAGLSAYRYVGDPLAPNAVDGISSWLSTFVESAAIAAENASRLADDIGDLQREWTHQLGTYRATQGLREEPRAGSATARILQMLPEAPIMTTRTVQRILNVSFPPARAALEELADAGILTRKSVERGTTGYLASQILDLIGLAERRLASTRFDTRIARPQRSAPALPDERHG</sequence>
<accession>A0A1H5CHY0</accession>
<dbReference type="RefSeq" id="WP_073368810.1">
    <property type="nucleotide sequence ID" value="NZ_FNTL01000004.1"/>
</dbReference>
<dbReference type="Gene3D" id="1.10.3290.10">
    <property type="entry name" value="Fido-like domain"/>
    <property type="match status" value="1"/>
</dbReference>
<evidence type="ECO:0000259" key="3">
    <source>
        <dbReference type="PROSITE" id="PS51459"/>
    </source>
</evidence>
<reference evidence="5" key="1">
    <citation type="submission" date="2016-10" db="EMBL/GenBank/DDBJ databases">
        <authorList>
            <person name="Varghese N."/>
        </authorList>
    </citation>
    <scope>NUCLEOTIDE SEQUENCE [LARGE SCALE GENOMIC DNA]</scope>
    <source>
        <strain evidence="5">DSM 44719</strain>
    </source>
</reference>
<feature type="binding site" evidence="2">
    <location>
        <begin position="223"/>
        <end position="230"/>
    </location>
    <ligand>
        <name>ATP</name>
        <dbReference type="ChEBI" id="CHEBI:30616"/>
    </ligand>
</feature>
<keyword evidence="2" id="KW-0547">Nucleotide-binding</keyword>
<dbReference type="InterPro" id="IPR040198">
    <property type="entry name" value="Fido_containing"/>
</dbReference>
<dbReference type="PROSITE" id="PS51459">
    <property type="entry name" value="FIDO"/>
    <property type="match status" value="1"/>
</dbReference>
<evidence type="ECO:0000313" key="4">
    <source>
        <dbReference type="EMBL" id="SED66302.1"/>
    </source>
</evidence>
<dbReference type="Pfam" id="PF02661">
    <property type="entry name" value="Fic"/>
    <property type="match status" value="1"/>
</dbReference>
<dbReference type="InterPro" id="IPR003812">
    <property type="entry name" value="Fido"/>
</dbReference>
<dbReference type="PANTHER" id="PTHR13504">
    <property type="entry name" value="FIDO DOMAIN-CONTAINING PROTEIN DDB_G0283145"/>
    <property type="match status" value="1"/>
</dbReference>
<feature type="active site" evidence="1">
    <location>
        <position position="219"/>
    </location>
</feature>